<dbReference type="GO" id="GO:0016787">
    <property type="term" value="F:hydrolase activity"/>
    <property type="evidence" value="ECO:0007669"/>
    <property type="project" value="UniProtKB-KW"/>
</dbReference>
<dbReference type="GO" id="GO:0001147">
    <property type="term" value="F:transcription termination site sequence-specific DNA binding"/>
    <property type="evidence" value="ECO:0007669"/>
    <property type="project" value="TreeGrafter"/>
</dbReference>
<feature type="compositionally biased region" description="Polar residues" evidence="7">
    <location>
        <begin position="539"/>
        <end position="564"/>
    </location>
</feature>
<dbReference type="Pfam" id="PF13086">
    <property type="entry name" value="AAA_11"/>
    <property type="match status" value="1"/>
</dbReference>
<keyword evidence="3" id="KW-0378">Hydrolase</keyword>
<dbReference type="Pfam" id="PF13087">
    <property type="entry name" value="AAA_12"/>
    <property type="match status" value="1"/>
</dbReference>
<comment type="similarity">
    <text evidence="1">Belongs to the DNA2/NAM7 helicase family.</text>
</comment>
<dbReference type="InterPro" id="IPR041677">
    <property type="entry name" value="DNA2/NAM7_AAA_11"/>
</dbReference>
<protein>
    <submittedName>
        <fullName evidence="10">Uncharacterized protein</fullName>
    </submittedName>
</protein>
<dbReference type="InterPro" id="IPR045055">
    <property type="entry name" value="DNA2/NAM7-like"/>
</dbReference>
<dbReference type="PANTHER" id="PTHR10887:SF495">
    <property type="entry name" value="HELICASE SENATAXIN ISOFORM X1-RELATED"/>
    <property type="match status" value="1"/>
</dbReference>
<evidence type="ECO:0000256" key="5">
    <source>
        <dbReference type="ARBA" id="ARBA00022840"/>
    </source>
</evidence>
<evidence type="ECO:0000313" key="10">
    <source>
        <dbReference type="EMBL" id="KAG6371400.1"/>
    </source>
</evidence>
<organism evidence="10 11">
    <name type="scientific">Boletus reticuloceps</name>
    <dbReference type="NCBI Taxonomy" id="495285"/>
    <lineage>
        <taxon>Eukaryota</taxon>
        <taxon>Fungi</taxon>
        <taxon>Dikarya</taxon>
        <taxon>Basidiomycota</taxon>
        <taxon>Agaricomycotina</taxon>
        <taxon>Agaricomycetes</taxon>
        <taxon>Agaricomycetidae</taxon>
        <taxon>Boletales</taxon>
        <taxon>Boletineae</taxon>
        <taxon>Boletaceae</taxon>
        <taxon>Boletoideae</taxon>
        <taxon>Boletus</taxon>
    </lineage>
</organism>
<dbReference type="GO" id="GO:0016604">
    <property type="term" value="C:nuclear body"/>
    <property type="evidence" value="ECO:0007669"/>
    <property type="project" value="TreeGrafter"/>
</dbReference>
<dbReference type="GO" id="GO:0005694">
    <property type="term" value="C:chromosome"/>
    <property type="evidence" value="ECO:0007669"/>
    <property type="project" value="UniProtKB-ARBA"/>
</dbReference>
<evidence type="ECO:0000256" key="3">
    <source>
        <dbReference type="ARBA" id="ARBA00022801"/>
    </source>
</evidence>
<dbReference type="GO" id="GO:0005524">
    <property type="term" value="F:ATP binding"/>
    <property type="evidence" value="ECO:0007669"/>
    <property type="project" value="UniProtKB-KW"/>
</dbReference>
<feature type="domain" description="DNA2/NAM7 helicase helicase" evidence="8">
    <location>
        <begin position="5"/>
        <end position="266"/>
    </location>
</feature>
<dbReference type="Proteomes" id="UP000683000">
    <property type="component" value="Unassembled WGS sequence"/>
</dbReference>
<dbReference type="GO" id="GO:0004386">
    <property type="term" value="F:helicase activity"/>
    <property type="evidence" value="ECO:0007669"/>
    <property type="project" value="UniProtKB-KW"/>
</dbReference>
<feature type="region of interest" description="Disordered" evidence="7">
    <location>
        <begin position="492"/>
        <end position="627"/>
    </location>
</feature>
<accession>A0A8I2YGC0</accession>
<evidence type="ECO:0000256" key="7">
    <source>
        <dbReference type="SAM" id="MobiDB-lite"/>
    </source>
</evidence>
<dbReference type="InterPro" id="IPR047187">
    <property type="entry name" value="SF1_C_Upf1"/>
</dbReference>
<feature type="coiled-coil region" evidence="6">
    <location>
        <begin position="117"/>
        <end position="182"/>
    </location>
</feature>
<comment type="caution">
    <text evidence="10">The sequence shown here is derived from an EMBL/GenBank/DDBJ whole genome shotgun (WGS) entry which is preliminary data.</text>
</comment>
<dbReference type="PANTHER" id="PTHR10887">
    <property type="entry name" value="DNA2/NAM7 HELICASE FAMILY"/>
    <property type="match status" value="1"/>
</dbReference>
<evidence type="ECO:0000256" key="2">
    <source>
        <dbReference type="ARBA" id="ARBA00022741"/>
    </source>
</evidence>
<keyword evidence="5" id="KW-0067">ATP-binding</keyword>
<proteinExistence type="inferred from homology"/>
<dbReference type="InterPro" id="IPR041679">
    <property type="entry name" value="DNA2/NAM7-like_C"/>
</dbReference>
<keyword evidence="2" id="KW-0547">Nucleotide-binding</keyword>
<keyword evidence="11" id="KW-1185">Reference proteome</keyword>
<evidence type="ECO:0000256" key="4">
    <source>
        <dbReference type="ARBA" id="ARBA00022806"/>
    </source>
</evidence>
<reference evidence="10" key="1">
    <citation type="submission" date="2021-03" db="EMBL/GenBank/DDBJ databases">
        <title>Evolutionary innovations through gain and loss of genes in the ectomycorrhizal Boletales.</title>
        <authorList>
            <person name="Wu G."/>
            <person name="Miyauchi S."/>
            <person name="Morin E."/>
            <person name="Yang Z.-L."/>
            <person name="Xu J."/>
            <person name="Martin F.M."/>
        </authorList>
    </citation>
    <scope>NUCLEOTIDE SEQUENCE</scope>
    <source>
        <strain evidence="10">BR01</strain>
    </source>
</reference>
<dbReference type="EMBL" id="JAGFBS010000034">
    <property type="protein sequence ID" value="KAG6371400.1"/>
    <property type="molecule type" value="Genomic_DNA"/>
</dbReference>
<dbReference type="InterPro" id="IPR027417">
    <property type="entry name" value="P-loop_NTPase"/>
</dbReference>
<dbReference type="CDD" id="cd18808">
    <property type="entry name" value="SF1_C_Upf1"/>
    <property type="match status" value="1"/>
</dbReference>
<sequence length="627" mass="69503">MLLRPPGTGKTSTICGLVEAFLSRRPRATTSIHAGRNSTQADKGPVKKILLCAPSNAAIDEVASRLKEGYRGTQKRGEPIKVVRIGSEKAIDIGARDVALDYLVEQKMNGENMRDSNDAGKQQIARLRQEIESVKRAKQQKLEELSTVQNNTARTLAIEEEIKKLNSRRMALTQQFDRLKDKQKSDHRTLDAVRRRFRIEVLQEADVICTTLAGSGHDSVEQLEFEMVIIDEAAQAVELTSLIPLKFRTPKCIMDPQQLPPTVLSQEACKFNYNQSLFVRLQKHRPEAVHLLSTACIPKSASSPAVYSTKVVYLTDLTWALKPDSPGSHMQSLVAIGFSMFCVAGKNQPLAIRLEAQVAVALYARLRKEFASVDFDFRIGIVSMYRCQVVEMQRTFERRFGEDIRGKIHFNTVDSFQGQEKDIIILSCVRAGPGVQSVGFLADVRRMNVALTRAKSSLFILGNIATLERSDADWKEIVNNARTRSLLTDVRYSTEPTHVQSARPASPTKASKQRPVPKPPEPVDLVTPQSMAESVRAKPQSQNASSSPIVPTTVQTAPGSSGNLVQHPLPKKPSIGEASSSMKHLLPKRPFVEDASSSTREGKPKPSAHKRHKKDKGSIFIPKKPKP</sequence>
<evidence type="ECO:0000313" key="11">
    <source>
        <dbReference type="Proteomes" id="UP000683000"/>
    </source>
</evidence>
<name>A0A8I2YGC0_9AGAM</name>
<dbReference type="GO" id="GO:0006369">
    <property type="term" value="P:termination of RNA polymerase II transcription"/>
    <property type="evidence" value="ECO:0007669"/>
    <property type="project" value="TreeGrafter"/>
</dbReference>
<dbReference type="AlphaFoldDB" id="A0A8I2YGC0"/>
<gene>
    <name evidence="10" type="ORF">JVT61DRAFT_9408</name>
</gene>
<feature type="compositionally biased region" description="Basic residues" evidence="7">
    <location>
        <begin position="606"/>
        <end position="615"/>
    </location>
</feature>
<dbReference type="SUPFAM" id="SSF52540">
    <property type="entry name" value="P-loop containing nucleoside triphosphate hydrolases"/>
    <property type="match status" value="1"/>
</dbReference>
<dbReference type="CDD" id="cd18042">
    <property type="entry name" value="DEXXQc_SETX"/>
    <property type="match status" value="1"/>
</dbReference>
<dbReference type="FunFam" id="3.40.50.300:FF:000326">
    <property type="entry name" value="P-loop containing nucleoside triphosphate hydrolase"/>
    <property type="match status" value="1"/>
</dbReference>
<dbReference type="Gene3D" id="3.40.50.300">
    <property type="entry name" value="P-loop containing nucleotide triphosphate hydrolases"/>
    <property type="match status" value="2"/>
</dbReference>
<evidence type="ECO:0000256" key="1">
    <source>
        <dbReference type="ARBA" id="ARBA00007913"/>
    </source>
</evidence>
<evidence type="ECO:0000259" key="9">
    <source>
        <dbReference type="Pfam" id="PF13087"/>
    </source>
</evidence>
<evidence type="ECO:0000259" key="8">
    <source>
        <dbReference type="Pfam" id="PF13086"/>
    </source>
</evidence>
<feature type="domain" description="DNA2/NAM7 helicase-like C-terminal" evidence="9">
    <location>
        <begin position="274"/>
        <end position="463"/>
    </location>
</feature>
<keyword evidence="4" id="KW-0347">Helicase</keyword>
<dbReference type="OrthoDB" id="6513042at2759"/>
<keyword evidence="6" id="KW-0175">Coiled coil</keyword>
<evidence type="ECO:0000256" key="6">
    <source>
        <dbReference type="SAM" id="Coils"/>
    </source>
</evidence>